<reference evidence="1" key="1">
    <citation type="submission" date="2020-04" db="EMBL/GenBank/DDBJ databases">
        <authorList>
            <person name="Hall J.P.J."/>
        </authorList>
    </citation>
    <scope>NUCLEOTIDE SEQUENCE</scope>
    <source>
        <strain evidence="1">SBW25</strain>
    </source>
</reference>
<evidence type="ECO:0000313" key="1">
    <source>
        <dbReference type="EMBL" id="QJT73660.1"/>
    </source>
</evidence>
<name>A0A6M5CFU2_PSEFL</name>
<dbReference type="AlphaFoldDB" id="A0A6M5CFU2"/>
<organism evidence="1">
    <name type="scientific">Pseudomonas fluorescens</name>
    <dbReference type="NCBI Taxonomy" id="294"/>
    <lineage>
        <taxon>Bacteria</taxon>
        <taxon>Pseudomonadati</taxon>
        <taxon>Pseudomonadota</taxon>
        <taxon>Gammaproteobacteria</taxon>
        <taxon>Pseudomonadales</taxon>
        <taxon>Pseudomonadaceae</taxon>
        <taxon>Pseudomonas</taxon>
    </lineage>
</organism>
<accession>A0A6M5CFU2</accession>
<proteinExistence type="predicted"/>
<dbReference type="EMBL" id="MT279197">
    <property type="protein sequence ID" value="QJT73660.1"/>
    <property type="molecule type" value="Genomic_DNA"/>
</dbReference>
<sequence>MNTLTLLREVRFLDKRVATVAVCPRTEST</sequence>
<protein>
    <submittedName>
        <fullName evidence="1">Uncharacterized protein</fullName>
    </submittedName>
</protein>